<name>A0AAV7TC31_PLEWA</name>
<protein>
    <submittedName>
        <fullName evidence="1">Uncharacterized protein</fullName>
    </submittedName>
</protein>
<evidence type="ECO:0000313" key="1">
    <source>
        <dbReference type="EMBL" id="KAJ1174115.1"/>
    </source>
</evidence>
<sequence>MKSHKAQRPLYKDETCILTYESLDPDVISLFLKWMMEWIKLYSVNLESAQIYSRTKITWTLSVAYSALTNTYCRRDLDNIAL</sequence>
<accession>A0AAV7TC31</accession>
<dbReference type="AlphaFoldDB" id="A0AAV7TC31"/>
<reference evidence="1" key="1">
    <citation type="journal article" date="2022" name="bioRxiv">
        <title>Sequencing and chromosome-scale assembly of the giantPleurodeles waltlgenome.</title>
        <authorList>
            <person name="Brown T."/>
            <person name="Elewa A."/>
            <person name="Iarovenko S."/>
            <person name="Subramanian E."/>
            <person name="Araus A.J."/>
            <person name="Petzold A."/>
            <person name="Susuki M."/>
            <person name="Suzuki K.-i.T."/>
            <person name="Hayashi T."/>
            <person name="Toyoda A."/>
            <person name="Oliveira C."/>
            <person name="Osipova E."/>
            <person name="Leigh N.D."/>
            <person name="Simon A."/>
            <person name="Yun M.H."/>
        </authorList>
    </citation>
    <scope>NUCLEOTIDE SEQUENCE</scope>
    <source>
        <strain evidence="1">20211129_DDA</strain>
        <tissue evidence="1">Liver</tissue>
    </source>
</reference>
<comment type="caution">
    <text evidence="1">The sequence shown here is derived from an EMBL/GenBank/DDBJ whole genome shotgun (WGS) entry which is preliminary data.</text>
</comment>
<dbReference type="Proteomes" id="UP001066276">
    <property type="component" value="Chromosome 4_1"/>
</dbReference>
<evidence type="ECO:0000313" key="2">
    <source>
        <dbReference type="Proteomes" id="UP001066276"/>
    </source>
</evidence>
<proteinExistence type="predicted"/>
<dbReference type="EMBL" id="JANPWB010000007">
    <property type="protein sequence ID" value="KAJ1174115.1"/>
    <property type="molecule type" value="Genomic_DNA"/>
</dbReference>
<organism evidence="1 2">
    <name type="scientific">Pleurodeles waltl</name>
    <name type="common">Iberian ribbed newt</name>
    <dbReference type="NCBI Taxonomy" id="8319"/>
    <lineage>
        <taxon>Eukaryota</taxon>
        <taxon>Metazoa</taxon>
        <taxon>Chordata</taxon>
        <taxon>Craniata</taxon>
        <taxon>Vertebrata</taxon>
        <taxon>Euteleostomi</taxon>
        <taxon>Amphibia</taxon>
        <taxon>Batrachia</taxon>
        <taxon>Caudata</taxon>
        <taxon>Salamandroidea</taxon>
        <taxon>Salamandridae</taxon>
        <taxon>Pleurodelinae</taxon>
        <taxon>Pleurodeles</taxon>
    </lineage>
</organism>
<gene>
    <name evidence="1" type="ORF">NDU88_005938</name>
</gene>
<keyword evidence="2" id="KW-1185">Reference proteome</keyword>